<comment type="caution">
    <text evidence="1">The sequence shown here is derived from an EMBL/GenBank/DDBJ whole genome shotgun (WGS) entry which is preliminary data.</text>
</comment>
<accession>A0A7Y2L686</accession>
<dbReference type="RefSeq" id="WP_170270617.1">
    <property type="nucleotide sequence ID" value="NZ_JABEQB010000008.1"/>
</dbReference>
<dbReference type="Proteomes" id="UP000529861">
    <property type="component" value="Unassembled WGS sequence"/>
</dbReference>
<protein>
    <submittedName>
        <fullName evidence="1">Uncharacterized protein</fullName>
    </submittedName>
</protein>
<dbReference type="AlphaFoldDB" id="A0A7Y2L686"/>
<gene>
    <name evidence="1" type="ORF">HKI81_04105</name>
</gene>
<sequence>MNDDMNVTLGDFVFFYRQGINPQTKEKYQYLDIGTLVNTKSSSTYTILRCNINNVSDDELEEIIKFFKEIKKLRKKF</sequence>
<organism evidence="1 2">
    <name type="scientific">Caldanaerobacter subterraneus</name>
    <dbReference type="NCBI Taxonomy" id="911092"/>
    <lineage>
        <taxon>Bacteria</taxon>
        <taxon>Bacillati</taxon>
        <taxon>Bacillota</taxon>
        <taxon>Clostridia</taxon>
        <taxon>Thermoanaerobacterales</taxon>
        <taxon>Thermoanaerobacteraceae</taxon>
        <taxon>Caldanaerobacter</taxon>
    </lineage>
</organism>
<proteinExistence type="predicted"/>
<reference evidence="1 2" key="1">
    <citation type="submission" date="2020-04" db="EMBL/GenBank/DDBJ databases">
        <title>Draft genome sequence of Caldanaerobacter sunterraneus. strain 1523vc isolated from Griffin hot spring, Kamchatka, Russia.</title>
        <authorList>
            <person name="Toshchakov S.V."/>
            <person name="Podosokorskaya O.A."/>
            <person name="Kublanov I.V."/>
            <person name="Korzhenkov A."/>
            <person name="Patrushev M.V."/>
        </authorList>
    </citation>
    <scope>NUCLEOTIDE SEQUENCE [LARGE SCALE GENOMIC DNA]</scope>
    <source>
        <strain evidence="1 2">1523vc</strain>
    </source>
</reference>
<evidence type="ECO:0000313" key="2">
    <source>
        <dbReference type="Proteomes" id="UP000529861"/>
    </source>
</evidence>
<dbReference type="EMBL" id="JABEQB010000008">
    <property type="protein sequence ID" value="NNG66422.1"/>
    <property type="molecule type" value="Genomic_DNA"/>
</dbReference>
<name>A0A7Y2L686_9THEO</name>
<evidence type="ECO:0000313" key="1">
    <source>
        <dbReference type="EMBL" id="NNG66422.1"/>
    </source>
</evidence>